<protein>
    <recommendedName>
        <fullName evidence="3">SAM-dependent methyltransferase</fullName>
    </recommendedName>
</protein>
<evidence type="ECO:0008006" key="3">
    <source>
        <dbReference type="Google" id="ProtNLM"/>
    </source>
</evidence>
<proteinExistence type="predicted"/>
<evidence type="ECO:0000313" key="1">
    <source>
        <dbReference type="EMBL" id="OBA86072.1"/>
    </source>
</evidence>
<organism evidence="1 2">
    <name type="scientific">Mycolicibacterium mucogenicum</name>
    <name type="common">Mycobacterium mucogenicum</name>
    <dbReference type="NCBI Taxonomy" id="56689"/>
    <lineage>
        <taxon>Bacteria</taxon>
        <taxon>Bacillati</taxon>
        <taxon>Actinomycetota</taxon>
        <taxon>Actinomycetes</taxon>
        <taxon>Mycobacteriales</taxon>
        <taxon>Mycobacteriaceae</taxon>
        <taxon>Mycolicibacterium</taxon>
    </lineage>
</organism>
<dbReference type="RefSeq" id="WP_064859447.1">
    <property type="nucleotide sequence ID" value="NZ_LZSF01000161.1"/>
</dbReference>
<comment type="caution">
    <text evidence="1">The sequence shown here is derived from an EMBL/GenBank/DDBJ whole genome shotgun (WGS) entry which is preliminary data.</text>
</comment>
<dbReference type="EMBL" id="LZSF01000161">
    <property type="protein sequence ID" value="OBA86072.1"/>
    <property type="molecule type" value="Genomic_DNA"/>
</dbReference>
<dbReference type="SUPFAM" id="SSF53335">
    <property type="entry name" value="S-adenosyl-L-methionine-dependent methyltransferases"/>
    <property type="match status" value="1"/>
</dbReference>
<dbReference type="InterPro" id="IPR029063">
    <property type="entry name" value="SAM-dependent_MTases_sf"/>
</dbReference>
<evidence type="ECO:0000313" key="2">
    <source>
        <dbReference type="Proteomes" id="UP000093962"/>
    </source>
</evidence>
<sequence length="134" mass="15173">MARNAAAQTAFGPMVLAAIEQHESPARRLVDDDLAGSFLPRGLRALIAATRWSPVRSAMMAASDRSAPYRRFRERTQVWKYGLRPDEVEQFLEGYGWRLLDQLGPDETRDRYVQPTGRNLPTSGLEWSALARKI</sequence>
<dbReference type="AlphaFoldDB" id="A0A1A0MKY7"/>
<dbReference type="OrthoDB" id="9806164at2"/>
<dbReference type="Proteomes" id="UP000093962">
    <property type="component" value="Unassembled WGS sequence"/>
</dbReference>
<name>A0A1A0MKY7_MYCMU</name>
<reference evidence="1 2" key="1">
    <citation type="submission" date="2016-06" db="EMBL/GenBank/DDBJ databases">
        <authorList>
            <person name="Kjaerup R.B."/>
            <person name="Dalgaard T.S."/>
            <person name="Juul-Madsen H.R."/>
        </authorList>
    </citation>
    <scope>NUCLEOTIDE SEQUENCE [LARGE SCALE GENOMIC DNA]</scope>
    <source>
        <strain evidence="1 2">1199456.5</strain>
    </source>
</reference>
<accession>A0A1A0MKY7</accession>
<gene>
    <name evidence="1" type="ORF">A5642_23280</name>
</gene>